<dbReference type="PANTHER" id="PTHR43155:SF2">
    <property type="entry name" value="CYCLIC DI-GMP PHOSPHODIESTERASE PA4108"/>
    <property type="match status" value="1"/>
</dbReference>
<dbReference type="STRING" id="1249627.D779_2856"/>
<dbReference type="PROSITE" id="PS51831">
    <property type="entry name" value="HD"/>
    <property type="match status" value="1"/>
</dbReference>
<proteinExistence type="predicted"/>
<dbReference type="Pfam" id="PF13487">
    <property type="entry name" value="HD_5"/>
    <property type="match status" value="1"/>
</dbReference>
<evidence type="ECO:0000259" key="2">
    <source>
        <dbReference type="PROSITE" id="PS51831"/>
    </source>
</evidence>
<dbReference type="eggNOG" id="COG2206">
    <property type="taxonomic scope" value="Bacteria"/>
</dbReference>
<feature type="compositionally biased region" description="Basic and acidic residues" evidence="1">
    <location>
        <begin position="335"/>
        <end position="346"/>
    </location>
</feature>
<dbReference type="InterPro" id="IPR006675">
    <property type="entry name" value="HDIG_dom"/>
</dbReference>
<feature type="region of interest" description="Disordered" evidence="1">
    <location>
        <begin position="319"/>
        <end position="360"/>
    </location>
</feature>
<evidence type="ECO:0000259" key="3">
    <source>
        <dbReference type="PROSITE" id="PS51832"/>
    </source>
</evidence>
<dbReference type="CDD" id="cd00077">
    <property type="entry name" value="HDc"/>
    <property type="match status" value="1"/>
</dbReference>
<dbReference type="Proteomes" id="UP000019460">
    <property type="component" value="Unassembled WGS sequence"/>
</dbReference>
<dbReference type="PROSITE" id="PS51832">
    <property type="entry name" value="HD_GYP"/>
    <property type="match status" value="1"/>
</dbReference>
<gene>
    <name evidence="4" type="ORF">D779_2856</name>
</gene>
<reference evidence="4 5" key="1">
    <citation type="submission" date="2012-11" db="EMBL/GenBank/DDBJ databases">
        <title>Genome assembly of Thiorhodococcus sp. AK35.</title>
        <authorList>
            <person name="Nupur N."/>
            <person name="Khatri I."/>
            <person name="Subramanian S."/>
            <person name="Pinnaka A."/>
        </authorList>
    </citation>
    <scope>NUCLEOTIDE SEQUENCE [LARGE SCALE GENOMIC DNA]</scope>
    <source>
        <strain evidence="4 5">AK35</strain>
    </source>
</reference>
<dbReference type="NCBIfam" id="TIGR00277">
    <property type="entry name" value="HDIG"/>
    <property type="match status" value="1"/>
</dbReference>
<evidence type="ECO:0000313" key="5">
    <source>
        <dbReference type="Proteomes" id="UP000019460"/>
    </source>
</evidence>
<dbReference type="InterPro" id="IPR003607">
    <property type="entry name" value="HD/PDEase_dom"/>
</dbReference>
<dbReference type="AlphaFoldDB" id="W9VUW6"/>
<dbReference type="InterPro" id="IPR006674">
    <property type="entry name" value="HD_domain"/>
</dbReference>
<dbReference type="SUPFAM" id="SSF109604">
    <property type="entry name" value="HD-domain/PDEase-like"/>
    <property type="match status" value="1"/>
</dbReference>
<sequence>MTAIPERVRLHEVIDVVLTTLDARDPYTYEHSFRVALLSEMMARELGLACEIQQQTHVAAQLHDIGKIGIADQVLNKAGRLNRDEMLEIQRHPSIGFNILSRLPTFHEVATIVLHHHERFDGEGYPERLAGEAIPLGSRIIAVADAFDAMTSNRPYRRALTIDESIAEVQRHAGEQFDPQIAASIARLRDALHEHLTNGHTPINGGHHAYVGHEDLMHSRIVQNTGFFVEDEGPTRRAIPSTLFGRDWTRNLYSRYHALQHKASRKGVPFHWTSFSDFLTALARVAPDGYHPETHRFSFDLKRTDAQGRRLGYCLDTMSVRPTPLPHRSPGTDRGNADARPVEPERLAGNLPGSDSPWRS</sequence>
<dbReference type="Gene3D" id="1.10.3210.10">
    <property type="entry name" value="Hypothetical protein af1432"/>
    <property type="match status" value="1"/>
</dbReference>
<keyword evidence="4" id="KW-0378">Hydrolase</keyword>
<dbReference type="GO" id="GO:0008081">
    <property type="term" value="F:phosphoric diester hydrolase activity"/>
    <property type="evidence" value="ECO:0007669"/>
    <property type="project" value="UniProtKB-ARBA"/>
</dbReference>
<keyword evidence="5" id="KW-1185">Reference proteome</keyword>
<protein>
    <submittedName>
        <fullName evidence="4">Response regulator receiver modulated metal dependent phosphohydrolase</fullName>
    </submittedName>
</protein>
<accession>W9VUW6</accession>
<dbReference type="EMBL" id="AONC01000045">
    <property type="protein sequence ID" value="EXJ14185.1"/>
    <property type="molecule type" value="Genomic_DNA"/>
</dbReference>
<dbReference type="InterPro" id="IPR037522">
    <property type="entry name" value="HD_GYP_dom"/>
</dbReference>
<dbReference type="SMART" id="SM00471">
    <property type="entry name" value="HDc"/>
    <property type="match status" value="1"/>
</dbReference>
<evidence type="ECO:0000313" key="4">
    <source>
        <dbReference type="EMBL" id="EXJ14185.1"/>
    </source>
</evidence>
<comment type="caution">
    <text evidence="4">The sequence shown here is derived from an EMBL/GenBank/DDBJ whole genome shotgun (WGS) entry which is preliminary data.</text>
</comment>
<evidence type="ECO:0000256" key="1">
    <source>
        <dbReference type="SAM" id="MobiDB-lite"/>
    </source>
</evidence>
<dbReference type="PANTHER" id="PTHR43155">
    <property type="entry name" value="CYCLIC DI-GMP PHOSPHODIESTERASE PA4108-RELATED"/>
    <property type="match status" value="1"/>
</dbReference>
<feature type="domain" description="HD" evidence="2">
    <location>
        <begin position="28"/>
        <end position="150"/>
    </location>
</feature>
<feature type="domain" description="HD-GYP" evidence="3">
    <location>
        <begin position="6"/>
        <end position="201"/>
    </location>
</feature>
<organism evidence="4 5">
    <name type="scientific">Imhoffiella purpurea</name>
    <dbReference type="NCBI Taxonomy" id="1249627"/>
    <lineage>
        <taxon>Bacteria</taxon>
        <taxon>Pseudomonadati</taxon>
        <taxon>Pseudomonadota</taxon>
        <taxon>Gammaproteobacteria</taxon>
        <taxon>Chromatiales</taxon>
        <taxon>Chromatiaceae</taxon>
        <taxon>Imhoffiella</taxon>
    </lineage>
</organism>
<name>W9VUW6_9GAMM</name>